<dbReference type="InterPro" id="IPR052895">
    <property type="entry name" value="HetReg/Transcr_Mod"/>
</dbReference>
<accession>A0A1X2HWW5</accession>
<keyword evidence="4" id="KW-1185">Reference proteome</keyword>
<organism evidence="3 4">
    <name type="scientific">Absidia repens</name>
    <dbReference type="NCBI Taxonomy" id="90262"/>
    <lineage>
        <taxon>Eukaryota</taxon>
        <taxon>Fungi</taxon>
        <taxon>Fungi incertae sedis</taxon>
        <taxon>Mucoromycota</taxon>
        <taxon>Mucoromycotina</taxon>
        <taxon>Mucoromycetes</taxon>
        <taxon>Mucorales</taxon>
        <taxon>Cunninghamellaceae</taxon>
        <taxon>Absidia</taxon>
    </lineage>
</organism>
<dbReference type="PANTHER" id="PTHR24148">
    <property type="entry name" value="ANKYRIN REPEAT DOMAIN-CONTAINING PROTEIN 39 HOMOLOG-RELATED"/>
    <property type="match status" value="1"/>
</dbReference>
<feature type="region of interest" description="Disordered" evidence="1">
    <location>
        <begin position="532"/>
        <end position="554"/>
    </location>
</feature>
<name>A0A1X2HWW5_9FUNG</name>
<feature type="domain" description="Heterokaryon incompatibility" evidence="2">
    <location>
        <begin position="50"/>
        <end position="136"/>
    </location>
</feature>
<evidence type="ECO:0000313" key="4">
    <source>
        <dbReference type="Proteomes" id="UP000193560"/>
    </source>
</evidence>
<evidence type="ECO:0000259" key="2">
    <source>
        <dbReference type="Pfam" id="PF06985"/>
    </source>
</evidence>
<reference evidence="3 4" key="1">
    <citation type="submission" date="2016-07" db="EMBL/GenBank/DDBJ databases">
        <title>Pervasive Adenine N6-methylation of Active Genes in Fungi.</title>
        <authorList>
            <consortium name="DOE Joint Genome Institute"/>
            <person name="Mondo S.J."/>
            <person name="Dannebaum R.O."/>
            <person name="Kuo R.C."/>
            <person name="Labutti K."/>
            <person name="Haridas S."/>
            <person name="Kuo A."/>
            <person name="Salamov A."/>
            <person name="Ahrendt S.R."/>
            <person name="Lipzen A."/>
            <person name="Sullivan W."/>
            <person name="Andreopoulos W.B."/>
            <person name="Clum A."/>
            <person name="Lindquist E."/>
            <person name="Daum C."/>
            <person name="Ramamoorthy G.K."/>
            <person name="Gryganskyi A."/>
            <person name="Culley D."/>
            <person name="Magnuson J.K."/>
            <person name="James T.Y."/>
            <person name="O'Malley M.A."/>
            <person name="Stajich J.E."/>
            <person name="Spatafora J.W."/>
            <person name="Visel A."/>
            <person name="Grigoriev I.V."/>
        </authorList>
    </citation>
    <scope>NUCLEOTIDE SEQUENCE [LARGE SCALE GENOMIC DNA]</scope>
    <source>
        <strain evidence="3 4">NRRL 1336</strain>
    </source>
</reference>
<dbReference type="EMBL" id="MCGE01000053">
    <property type="protein sequence ID" value="ORZ04096.1"/>
    <property type="molecule type" value="Genomic_DNA"/>
</dbReference>
<dbReference type="STRING" id="90262.A0A1X2HWW5"/>
<dbReference type="InterPro" id="IPR010730">
    <property type="entry name" value="HET"/>
</dbReference>
<sequence length="676" mass="79806">MTIDGQVNQSSKEQEKKKPFQVVLVDIEKTVADKVIHCVKKTLEDDDLKYVALSYRWGELHETLVDTGVGYTASITSFHLDDFYKLCYTMTLESDMKDIKYLWVDAICVDQNNPVRRKATIYQMSNIYDRATYILAVPDLPLTYIKGVSTKNYDTINAIKAYRKDIYHLLHGNTTEFNALEEAFLNDSSVPKEPPELRQLLVEYTDYFGHSFTTYEKHHTKHCPVRTLDHICKLGESRPPTNRWKFWIRKKKKHLIGDNHWCDDATCPLKFRFDKDMDFSWDEEKELNWSKWKSKIMNRGNSIRQAMELMTDLVKDWSSRVWVVSEYSIAKRKNNLKYWFTQFSFTYGDDNGMDEDLIYYFKKNGLHFFKFDFNDPLMDAPYYSDQGAARLTRGTSTNPIYIRFHYTMTRHLAQQTFLEMILFTKASRNEDRFYSVLPLSEYHEKKKEVSNWNVGSLLSVKLKLYEIMNSKDKLFLLFWSTNIEAIHNNVLPTFASSTLPTDFETEHLLQLLTDPMSNFDVDDPCTLQLLHDDKHADQNNNSDDNDDDDEDHQEPYDYLRLKPKEYYAVDYLEYDYQAELLTKCIPRSQRIGIHDATPQTLDVVAIPAIQWESGVSPFIYRGRKHFLYLVGSFATNKWTMFFDFDYDYRRLDEELHVTANDTNEDVTKSVTFFDIY</sequence>
<protein>
    <recommendedName>
        <fullName evidence="2">Heterokaryon incompatibility domain-containing protein</fullName>
    </recommendedName>
</protein>
<evidence type="ECO:0000313" key="3">
    <source>
        <dbReference type="EMBL" id="ORZ04096.1"/>
    </source>
</evidence>
<feature type="compositionally biased region" description="Acidic residues" evidence="1">
    <location>
        <begin position="543"/>
        <end position="552"/>
    </location>
</feature>
<dbReference type="AlphaFoldDB" id="A0A1X2HWW5"/>
<proteinExistence type="predicted"/>
<comment type="caution">
    <text evidence="3">The sequence shown here is derived from an EMBL/GenBank/DDBJ whole genome shotgun (WGS) entry which is preliminary data.</text>
</comment>
<dbReference type="PANTHER" id="PTHR24148:SF64">
    <property type="entry name" value="HETEROKARYON INCOMPATIBILITY DOMAIN-CONTAINING PROTEIN"/>
    <property type="match status" value="1"/>
</dbReference>
<dbReference type="OrthoDB" id="4588820at2759"/>
<evidence type="ECO:0000256" key="1">
    <source>
        <dbReference type="SAM" id="MobiDB-lite"/>
    </source>
</evidence>
<dbReference type="Pfam" id="PF06985">
    <property type="entry name" value="HET"/>
    <property type="match status" value="1"/>
</dbReference>
<dbReference type="Proteomes" id="UP000193560">
    <property type="component" value="Unassembled WGS sequence"/>
</dbReference>
<gene>
    <name evidence="3" type="ORF">BCR42DRAFT_497111</name>
</gene>